<reference evidence="2 3" key="1">
    <citation type="submission" date="2023-12" db="EMBL/GenBank/DDBJ databases">
        <title>Description of new species of Mycobacterium terrae complex isolated from sewage at the Sao Paulo Zoological Park Foundation in Brazil.</title>
        <authorList>
            <person name="Romagnoli C.L."/>
            <person name="Conceicao E.C."/>
            <person name="Machado E."/>
            <person name="Barreto L.B.P.F."/>
            <person name="Sharma A."/>
            <person name="Silva N.M."/>
            <person name="Marques L.E."/>
            <person name="Juliana M.A."/>
            <person name="Lourenco M.C.S."/>
            <person name="Digiampietri L.A."/>
            <person name="Suffys P.N."/>
            <person name="Viana-Niero C."/>
        </authorList>
    </citation>
    <scope>NUCLEOTIDE SEQUENCE [LARGE SCALE GENOMIC DNA]</scope>
    <source>
        <strain evidence="2 3">MYC123</strain>
    </source>
</reference>
<comment type="caution">
    <text evidence="2">The sequence shown here is derived from an EMBL/GenBank/DDBJ whole genome shotgun (WGS) entry which is preliminary data.</text>
</comment>
<feature type="region of interest" description="Disordered" evidence="1">
    <location>
        <begin position="1"/>
        <end position="43"/>
    </location>
</feature>
<keyword evidence="3" id="KW-1185">Reference proteome</keyword>
<protein>
    <submittedName>
        <fullName evidence="2">Uncharacterized protein</fullName>
    </submittedName>
</protein>
<proteinExistence type="predicted"/>
<feature type="compositionally biased region" description="Pro residues" evidence="1">
    <location>
        <begin position="1"/>
        <end position="12"/>
    </location>
</feature>
<dbReference type="EMBL" id="JAYJJT010000043">
    <property type="protein sequence ID" value="MEB3052345.1"/>
    <property type="molecule type" value="Genomic_DNA"/>
</dbReference>
<sequence>MAGRFNPPPGWPVPQGWSPPAGWEPDPTWPPAPAGWQFWTNDATPSVEQNPPPFVEGSPVHRSSRWLRWGIPAAIAVLVVGAAGGLFGWLRYQNEQALVSSLTTIKVQGTEFTGIDDVTTAPDGTLYVLTGAGGNRDPDVLKVNPATGASQALRIPRAAFPSTLGYFARPLAVGPDGSVFTGSHLWNPSTGTVQEVTSEDVDHAAIDAHGQLAYSVSVEDKGNNYRATTTVYRTSAGGQPYVLATIPGSANGLAIDSNSQVLVHTDATIGWHEGAKVLRASDGGGLETLQIDDIQSSSGIAVDDAGRLVYACADRHAICSRQLGANSSARLEFTTVRPMWTNAEAGQLGGGDAITWLPEGKALAVTYVRGKKVIVVAQPPNTADSRAGQETGVRQTFPSTAPPVVPAVLPPGAVECGVSAGGAYRGAAKGTDSTSCPFVENVRDAFNNSGGQVPSVVEAYSPVTGKHYQMSCAMEQVITCRGGVNAVVYVYEKDTTPIASTGAAPASIDPLLFTPLGGHGRAMNLQPDGTGTLEFSSGASNSDKWNVRWTQQADGLFEIKVVSQISEYGDGTGTHVGSQWLARFQQERGFTVLRMVKPGESFDDPADPGFSMCTAEAKLQSVCGA</sequence>
<evidence type="ECO:0000313" key="3">
    <source>
        <dbReference type="Proteomes" id="UP001299046"/>
    </source>
</evidence>
<dbReference type="RefSeq" id="WP_225400390.1">
    <property type="nucleotide sequence ID" value="NZ_JAYJJS010000004.1"/>
</dbReference>
<dbReference type="SUPFAM" id="SSF63829">
    <property type="entry name" value="Calcium-dependent phosphotriesterase"/>
    <property type="match status" value="1"/>
</dbReference>
<organism evidence="2 3">
    <name type="scientific">[Mycobacterium] zoologicum</name>
    <dbReference type="NCBI Taxonomy" id="2872311"/>
    <lineage>
        <taxon>Bacteria</taxon>
        <taxon>Bacillati</taxon>
        <taxon>Actinomycetota</taxon>
        <taxon>Actinomycetes</taxon>
        <taxon>Mycobacteriales</taxon>
        <taxon>Mycobacteriaceae</taxon>
        <taxon>Mycolicibacter</taxon>
    </lineage>
</organism>
<dbReference type="Proteomes" id="UP001299046">
    <property type="component" value="Unassembled WGS sequence"/>
</dbReference>
<accession>A0ABU5YRG2</accession>
<gene>
    <name evidence="2" type="ORF">KV112_21875</name>
</gene>
<dbReference type="Gene3D" id="2.120.10.30">
    <property type="entry name" value="TolB, C-terminal domain"/>
    <property type="match status" value="1"/>
</dbReference>
<name>A0ABU5YRG2_9MYCO</name>
<evidence type="ECO:0000313" key="2">
    <source>
        <dbReference type="EMBL" id="MEB3052345.1"/>
    </source>
</evidence>
<evidence type="ECO:0000256" key="1">
    <source>
        <dbReference type="SAM" id="MobiDB-lite"/>
    </source>
</evidence>
<dbReference type="InterPro" id="IPR011042">
    <property type="entry name" value="6-blade_b-propeller_TolB-like"/>
</dbReference>